<organism evidence="2 3">
    <name type="scientific">Ficus carica</name>
    <name type="common">Common fig</name>
    <dbReference type="NCBI Taxonomy" id="3494"/>
    <lineage>
        <taxon>Eukaryota</taxon>
        <taxon>Viridiplantae</taxon>
        <taxon>Streptophyta</taxon>
        <taxon>Embryophyta</taxon>
        <taxon>Tracheophyta</taxon>
        <taxon>Spermatophyta</taxon>
        <taxon>Magnoliopsida</taxon>
        <taxon>eudicotyledons</taxon>
        <taxon>Gunneridae</taxon>
        <taxon>Pentapetalae</taxon>
        <taxon>rosids</taxon>
        <taxon>fabids</taxon>
        <taxon>Rosales</taxon>
        <taxon>Moraceae</taxon>
        <taxon>Ficeae</taxon>
        <taxon>Ficus</taxon>
    </lineage>
</organism>
<proteinExistence type="predicted"/>
<protein>
    <submittedName>
        <fullName evidence="2">Uncharacterized protein</fullName>
    </submittedName>
</protein>
<dbReference type="AlphaFoldDB" id="A0AA87Z2R4"/>
<sequence length="139" mass="15151">FVKISCAATSDGIGTIFRADVRRVGTSIWTAHDQFVLGTFSLLEPQNPCGRTGLRPLLLLNNSRLLVLCDSTSSRLVFYDTGYSSQSSTYSFVKVSCAATSDGIGTIFRDGIQRVGTSIWTAHDQFVPTSKNCGFYDGY</sequence>
<reference evidence="2" key="1">
    <citation type="submission" date="2023-07" db="EMBL/GenBank/DDBJ databases">
        <title>draft genome sequence of fig (Ficus carica).</title>
        <authorList>
            <person name="Takahashi T."/>
            <person name="Nishimura K."/>
        </authorList>
    </citation>
    <scope>NUCLEOTIDE SEQUENCE</scope>
</reference>
<evidence type="ECO:0000313" key="3">
    <source>
        <dbReference type="Proteomes" id="UP001187192"/>
    </source>
</evidence>
<keyword evidence="3" id="KW-1185">Reference proteome</keyword>
<comment type="caution">
    <text evidence="2">The sequence shown here is derived from an EMBL/GenBank/DDBJ whole genome shotgun (WGS) entry which is preliminary data.</text>
</comment>
<accession>A0AA87Z2R4</accession>
<dbReference type="Proteomes" id="UP001187192">
    <property type="component" value="Unassembled WGS sequence"/>
</dbReference>
<dbReference type="EMBL" id="BTGU01008412">
    <property type="protein sequence ID" value="GMN28333.1"/>
    <property type="molecule type" value="Genomic_DNA"/>
</dbReference>
<evidence type="ECO:0000313" key="2">
    <source>
        <dbReference type="EMBL" id="GMN28368.1"/>
    </source>
</evidence>
<name>A0AA87Z2R4_FICCA</name>
<dbReference type="EMBL" id="BTGU01008414">
    <property type="protein sequence ID" value="GMN28368.1"/>
    <property type="molecule type" value="Genomic_DNA"/>
</dbReference>
<evidence type="ECO:0000313" key="1">
    <source>
        <dbReference type="EMBL" id="GMN28333.1"/>
    </source>
</evidence>
<feature type="non-terminal residue" evidence="2">
    <location>
        <position position="1"/>
    </location>
</feature>
<gene>
    <name evidence="1" type="ORF">TIFTF001_050529</name>
    <name evidence="2" type="ORF">TIFTF001_050534</name>
</gene>